<feature type="region of interest" description="Disordered" evidence="1">
    <location>
        <begin position="23"/>
        <end position="79"/>
    </location>
</feature>
<gene>
    <name evidence="2" type="ORF">CEUSTIGMA_g6285.t1</name>
</gene>
<evidence type="ECO:0000313" key="2">
    <source>
        <dbReference type="EMBL" id="GAX78847.1"/>
    </source>
</evidence>
<dbReference type="SMART" id="SM00015">
    <property type="entry name" value="IQ"/>
    <property type="match status" value="1"/>
</dbReference>
<proteinExistence type="predicted"/>
<organism evidence="2 3">
    <name type="scientific">Chlamydomonas eustigma</name>
    <dbReference type="NCBI Taxonomy" id="1157962"/>
    <lineage>
        <taxon>Eukaryota</taxon>
        <taxon>Viridiplantae</taxon>
        <taxon>Chlorophyta</taxon>
        <taxon>core chlorophytes</taxon>
        <taxon>Chlorophyceae</taxon>
        <taxon>CS clade</taxon>
        <taxon>Chlamydomonadales</taxon>
        <taxon>Chlamydomonadaceae</taxon>
        <taxon>Chlamydomonas</taxon>
    </lineage>
</organism>
<accession>A0A250X6Z7</accession>
<evidence type="ECO:0000256" key="1">
    <source>
        <dbReference type="SAM" id="MobiDB-lite"/>
    </source>
</evidence>
<dbReference type="Proteomes" id="UP000232323">
    <property type="component" value="Unassembled WGS sequence"/>
</dbReference>
<dbReference type="EMBL" id="BEGY01000036">
    <property type="protein sequence ID" value="GAX78847.1"/>
    <property type="molecule type" value="Genomic_DNA"/>
</dbReference>
<feature type="compositionally biased region" description="Basic residues" evidence="1">
    <location>
        <begin position="50"/>
        <end position="68"/>
    </location>
</feature>
<protein>
    <submittedName>
        <fullName evidence="2">Uncharacterized protein</fullName>
    </submittedName>
</protein>
<dbReference type="InterPro" id="IPR000048">
    <property type="entry name" value="IQ_motif_EF-hand-BS"/>
</dbReference>
<dbReference type="OrthoDB" id="533716at2759"/>
<reference evidence="2 3" key="1">
    <citation type="submission" date="2017-08" db="EMBL/GenBank/DDBJ databases">
        <title>Acidophilic green algal genome provides insights into adaptation to an acidic environment.</title>
        <authorList>
            <person name="Hirooka S."/>
            <person name="Hirose Y."/>
            <person name="Kanesaki Y."/>
            <person name="Higuchi S."/>
            <person name="Fujiwara T."/>
            <person name="Onuma R."/>
            <person name="Era A."/>
            <person name="Ohbayashi R."/>
            <person name="Uzuka A."/>
            <person name="Nozaki H."/>
            <person name="Yoshikawa H."/>
            <person name="Miyagishima S.Y."/>
        </authorList>
    </citation>
    <scope>NUCLEOTIDE SEQUENCE [LARGE SCALE GENOMIC DNA]</scope>
    <source>
        <strain evidence="2 3">NIES-2499</strain>
    </source>
</reference>
<comment type="caution">
    <text evidence="2">The sequence shown here is derived from an EMBL/GenBank/DDBJ whole genome shotgun (WGS) entry which is preliminary data.</text>
</comment>
<feature type="region of interest" description="Disordered" evidence="1">
    <location>
        <begin position="286"/>
        <end position="314"/>
    </location>
</feature>
<dbReference type="PROSITE" id="PS50096">
    <property type="entry name" value="IQ"/>
    <property type="match status" value="1"/>
</dbReference>
<feature type="region of interest" description="Disordered" evidence="1">
    <location>
        <begin position="344"/>
        <end position="392"/>
    </location>
</feature>
<keyword evidence="3" id="KW-1185">Reference proteome</keyword>
<dbReference type="AlphaFoldDB" id="A0A250X6Z7"/>
<feature type="compositionally biased region" description="Polar residues" evidence="1">
    <location>
        <begin position="32"/>
        <end position="47"/>
    </location>
</feature>
<sequence length="410" mass="45625">MLPNIRIKVGQDRSQTHAGFIQTAKGSDFPPVSSSAKKNPQDPNTARSKMMQRGHRGSHRRGKQGAKPKSHDGHGVRSNSRVGKLLSEFGGKEDWCSITILRHKMAMVIQSVTRGFLVRKRWRVDPQAVVEQVHAELERERQAKQRREDAKKKMMSKLLTQQQKAKASNTLGKLFGGKGLGGKMGGKMGGKWGKLQKNVDLAAQAAESQMEGTMDGSDSDFSDLELDDVVAIKLRARTPPWQRIEQSQWAGQYNKLVQRVRRGNLDVVWNIEESEERLYEVTTRRLHRNPHATQSSGGHEGSQEGREFDPATMDLPPTLIKTLLEDKYASKWERLLKQDQENHLLTTGSPDAGLLKKEDLTSKAVRPGPDDAPSSANLFSLQPKLKPPITPPLTVEEETVVVAETNAASS</sequence>
<name>A0A250X6Z7_9CHLO</name>
<evidence type="ECO:0000313" key="3">
    <source>
        <dbReference type="Proteomes" id="UP000232323"/>
    </source>
</evidence>